<dbReference type="GO" id="GO:0009279">
    <property type="term" value="C:cell outer membrane"/>
    <property type="evidence" value="ECO:0007669"/>
    <property type="project" value="UniProtKB-SubCell"/>
</dbReference>
<dbReference type="Gene3D" id="2.170.130.10">
    <property type="entry name" value="TonB-dependent receptor, plug domain"/>
    <property type="match status" value="1"/>
</dbReference>
<proteinExistence type="inferred from homology"/>
<dbReference type="PROSITE" id="PS52016">
    <property type="entry name" value="TONB_DEPENDENT_REC_3"/>
    <property type="match status" value="1"/>
</dbReference>
<dbReference type="Gene3D" id="2.40.170.20">
    <property type="entry name" value="TonB-dependent receptor, beta-barrel domain"/>
    <property type="match status" value="1"/>
</dbReference>
<feature type="domain" description="TonB-dependent receptor plug" evidence="14">
    <location>
        <begin position="47"/>
        <end position="146"/>
    </location>
</feature>
<dbReference type="Pfam" id="PF07715">
    <property type="entry name" value="Plug"/>
    <property type="match status" value="1"/>
</dbReference>
<name>A0A1H9RGF9_9RHOB</name>
<evidence type="ECO:0000256" key="8">
    <source>
        <dbReference type="ARBA" id="ARBA00023170"/>
    </source>
</evidence>
<dbReference type="Proteomes" id="UP000198885">
    <property type="component" value="Unassembled WGS sequence"/>
</dbReference>
<evidence type="ECO:0000256" key="11">
    <source>
        <dbReference type="RuleBase" id="RU003357"/>
    </source>
</evidence>
<dbReference type="InterPro" id="IPR012910">
    <property type="entry name" value="Plug_dom"/>
</dbReference>
<evidence type="ECO:0000256" key="5">
    <source>
        <dbReference type="ARBA" id="ARBA00022729"/>
    </source>
</evidence>
<dbReference type="PANTHER" id="PTHR30069">
    <property type="entry name" value="TONB-DEPENDENT OUTER MEMBRANE RECEPTOR"/>
    <property type="match status" value="1"/>
</dbReference>
<evidence type="ECO:0000256" key="3">
    <source>
        <dbReference type="ARBA" id="ARBA00022452"/>
    </source>
</evidence>
<comment type="subcellular location">
    <subcellularLocation>
        <location evidence="1 10">Cell outer membrane</location>
        <topology evidence="1 10">Multi-pass membrane protein</topology>
    </subcellularLocation>
</comment>
<reference evidence="15 16" key="1">
    <citation type="submission" date="2016-10" db="EMBL/GenBank/DDBJ databases">
        <authorList>
            <person name="de Groot N.N."/>
        </authorList>
    </citation>
    <scope>NUCLEOTIDE SEQUENCE [LARGE SCALE GENOMIC DNA]</scope>
    <source>
        <strain evidence="15 16">DSM 23042</strain>
    </source>
</reference>
<evidence type="ECO:0000313" key="16">
    <source>
        <dbReference type="Proteomes" id="UP000198885"/>
    </source>
</evidence>
<dbReference type="OrthoDB" id="9760333at2"/>
<evidence type="ECO:0000259" key="13">
    <source>
        <dbReference type="Pfam" id="PF00593"/>
    </source>
</evidence>
<evidence type="ECO:0000256" key="6">
    <source>
        <dbReference type="ARBA" id="ARBA00023077"/>
    </source>
</evidence>
<keyword evidence="9 10" id="KW-0998">Cell outer membrane</keyword>
<keyword evidence="6 11" id="KW-0798">TonB box</keyword>
<sequence>MTKRSSLLAGAATAALAATAAPAQEAFDLGEIIVSGGLTPVPEETYGRSASVVTADEIERRGITTVAEALRSVPGVSVSSSGGNSSQVRLRGGEANHTLILIDGVEAAAGDTGYLLSGFETGEVERIEVLRGPQSVYYGANASSGVINIITRKAEPGTHYGGSVEFGNGHSVTGFVSTRGARGGVRLSYTDSRDDGFDYSGEDGEDDSVERETLRLSGDFAVTDDLTLGLTFRRAQETSDYDTADSFAATADGYIVDDPVPFGTRDERAGEIWARYEMLGGRLTHRLAYQLTDNESDYSYGTPIETRNESFKYRLSYGLDGRPVDDADQVVNVLLERQSDSSDSNPDYDRQTTSVALEYRGTFDNGLSLQAGLRHDENETFEDATTWTLGTAYELPGGVRLHASAGTGVVNPSYFELYADAFGYSGNPALSPETNRGYDIGVEVPLAGHGTIDVTYFDETLTDEIVEVATGPGAFSFTNQDGDSERRGLEVEGEMAVTDTLDLRMSYTYLDATEPDGSVEIRRPFHEIGLGATLATFGGRGTVSADLRHVAGAYDDRFFGDYSTVRLPDYTTVDVAARYQLTDEVALTGRAVNLFDADTVDVLGYAGRPRSFYAGLDARW</sequence>
<evidence type="ECO:0000313" key="15">
    <source>
        <dbReference type="EMBL" id="SER71826.1"/>
    </source>
</evidence>
<dbReference type="SUPFAM" id="SSF56935">
    <property type="entry name" value="Porins"/>
    <property type="match status" value="1"/>
</dbReference>
<dbReference type="Pfam" id="PF00593">
    <property type="entry name" value="TonB_dep_Rec_b-barrel"/>
    <property type="match status" value="1"/>
</dbReference>
<keyword evidence="5 12" id="KW-0732">Signal</keyword>
<dbReference type="InterPro" id="IPR039426">
    <property type="entry name" value="TonB-dep_rcpt-like"/>
</dbReference>
<evidence type="ECO:0000256" key="2">
    <source>
        <dbReference type="ARBA" id="ARBA00022448"/>
    </source>
</evidence>
<dbReference type="InterPro" id="IPR036942">
    <property type="entry name" value="Beta-barrel_TonB_sf"/>
</dbReference>
<protein>
    <submittedName>
        <fullName evidence="15">Vitamin B12 transporter</fullName>
    </submittedName>
</protein>
<feature type="signal peptide" evidence="12">
    <location>
        <begin position="1"/>
        <end position="20"/>
    </location>
</feature>
<dbReference type="InterPro" id="IPR000531">
    <property type="entry name" value="Beta-barrel_TonB"/>
</dbReference>
<evidence type="ECO:0000256" key="10">
    <source>
        <dbReference type="PROSITE-ProRule" id="PRU01360"/>
    </source>
</evidence>
<dbReference type="InterPro" id="IPR037066">
    <property type="entry name" value="Plug_dom_sf"/>
</dbReference>
<dbReference type="AlphaFoldDB" id="A0A1H9RGF9"/>
<evidence type="ECO:0000256" key="9">
    <source>
        <dbReference type="ARBA" id="ARBA00023237"/>
    </source>
</evidence>
<keyword evidence="3 10" id="KW-1134">Transmembrane beta strand</keyword>
<dbReference type="GO" id="GO:0015344">
    <property type="term" value="F:siderophore uptake transmembrane transporter activity"/>
    <property type="evidence" value="ECO:0007669"/>
    <property type="project" value="TreeGrafter"/>
</dbReference>
<organism evidence="15 16">
    <name type="scientific">Tranquillimonas rosea</name>
    <dbReference type="NCBI Taxonomy" id="641238"/>
    <lineage>
        <taxon>Bacteria</taxon>
        <taxon>Pseudomonadati</taxon>
        <taxon>Pseudomonadota</taxon>
        <taxon>Alphaproteobacteria</taxon>
        <taxon>Rhodobacterales</taxon>
        <taxon>Roseobacteraceae</taxon>
        <taxon>Tranquillimonas</taxon>
    </lineage>
</organism>
<comment type="similarity">
    <text evidence="10 11">Belongs to the TonB-dependent receptor family.</text>
</comment>
<evidence type="ECO:0000256" key="1">
    <source>
        <dbReference type="ARBA" id="ARBA00004571"/>
    </source>
</evidence>
<dbReference type="GO" id="GO:0044718">
    <property type="term" value="P:siderophore transmembrane transport"/>
    <property type="evidence" value="ECO:0007669"/>
    <property type="project" value="TreeGrafter"/>
</dbReference>
<accession>A0A1H9RGF9</accession>
<evidence type="ECO:0000256" key="4">
    <source>
        <dbReference type="ARBA" id="ARBA00022692"/>
    </source>
</evidence>
<keyword evidence="4 10" id="KW-0812">Transmembrane</keyword>
<dbReference type="PANTHER" id="PTHR30069:SF29">
    <property type="entry name" value="HEMOGLOBIN AND HEMOGLOBIN-HAPTOGLOBIN-BINDING PROTEIN 1-RELATED"/>
    <property type="match status" value="1"/>
</dbReference>
<dbReference type="CDD" id="cd01347">
    <property type="entry name" value="ligand_gated_channel"/>
    <property type="match status" value="1"/>
</dbReference>
<dbReference type="EMBL" id="FOGU01000002">
    <property type="protein sequence ID" value="SER71826.1"/>
    <property type="molecule type" value="Genomic_DNA"/>
</dbReference>
<evidence type="ECO:0000259" key="14">
    <source>
        <dbReference type="Pfam" id="PF07715"/>
    </source>
</evidence>
<feature type="chain" id="PRO_5011726677" evidence="12">
    <location>
        <begin position="21"/>
        <end position="620"/>
    </location>
</feature>
<evidence type="ECO:0000256" key="12">
    <source>
        <dbReference type="SAM" id="SignalP"/>
    </source>
</evidence>
<feature type="domain" description="TonB-dependent receptor-like beta-barrel" evidence="13">
    <location>
        <begin position="173"/>
        <end position="594"/>
    </location>
</feature>
<dbReference type="RefSeq" id="WP_092688946.1">
    <property type="nucleotide sequence ID" value="NZ_FOGU01000002.1"/>
</dbReference>
<evidence type="ECO:0000256" key="7">
    <source>
        <dbReference type="ARBA" id="ARBA00023136"/>
    </source>
</evidence>
<keyword evidence="16" id="KW-1185">Reference proteome</keyword>
<keyword evidence="8" id="KW-0675">Receptor</keyword>
<dbReference type="STRING" id="641238.SAMN04490244_102265"/>
<keyword evidence="2 10" id="KW-0813">Transport</keyword>
<keyword evidence="7 10" id="KW-0472">Membrane</keyword>
<gene>
    <name evidence="15" type="ORF">SAMN04490244_102265</name>
</gene>